<dbReference type="EMBL" id="JBBKZU010000002">
    <property type="protein sequence ID" value="MEJ8810878.1"/>
    <property type="molecule type" value="Genomic_DNA"/>
</dbReference>
<comment type="caution">
    <text evidence="10">The sequence shown here is derived from an EMBL/GenBank/DDBJ whole genome shotgun (WGS) entry which is preliminary data.</text>
</comment>
<feature type="transmembrane region" description="Helical" evidence="9">
    <location>
        <begin position="12"/>
        <end position="36"/>
    </location>
</feature>
<proteinExistence type="inferred from homology"/>
<sequence>MSSFILEQIVNGIITGSMYALVAAGMTMIFGVLRAINFAHGEYYMLGTFAAWFVMSQFAADYSIAIIAGVVIVSLIAVLIGRSVMQRLIGQPFQAGVLATLGLSLILQNVVILAFGGGYKVFSGGWIEPIELGDFGMSQQRVILVVVTLAVFAGLEWMVRSTRLGRSIRAVSQNIECCQVNGIDVEQVVRRTFLIGVAIAALSGILTGPINVSIYGGMGESITLKTFAVIVMGGMGNVRGTLIAGCLLGVVESLVASFIGLQYRDSVGFVVLLLMLMFRPHGLFSSKARF</sequence>
<evidence type="ECO:0000256" key="4">
    <source>
        <dbReference type="ARBA" id="ARBA00022692"/>
    </source>
</evidence>
<evidence type="ECO:0000256" key="3">
    <source>
        <dbReference type="ARBA" id="ARBA00022475"/>
    </source>
</evidence>
<evidence type="ECO:0000256" key="1">
    <source>
        <dbReference type="ARBA" id="ARBA00004651"/>
    </source>
</evidence>
<dbReference type="RefSeq" id="WP_340356184.1">
    <property type="nucleotide sequence ID" value="NZ_JBBKZU010000002.1"/>
</dbReference>
<dbReference type="Proteomes" id="UP001365846">
    <property type="component" value="Unassembled WGS sequence"/>
</dbReference>
<feature type="transmembrane region" description="Helical" evidence="9">
    <location>
        <begin position="242"/>
        <end position="261"/>
    </location>
</feature>
<evidence type="ECO:0000256" key="9">
    <source>
        <dbReference type="SAM" id="Phobius"/>
    </source>
</evidence>
<dbReference type="CDD" id="cd06582">
    <property type="entry name" value="TM_PBP1_LivH_like"/>
    <property type="match status" value="1"/>
</dbReference>
<dbReference type="PANTHER" id="PTHR11795">
    <property type="entry name" value="BRANCHED-CHAIN AMINO ACID TRANSPORT SYSTEM PERMEASE PROTEIN LIVH"/>
    <property type="match status" value="1"/>
</dbReference>
<keyword evidence="11" id="KW-1185">Reference proteome</keyword>
<evidence type="ECO:0000256" key="7">
    <source>
        <dbReference type="ARBA" id="ARBA00023136"/>
    </source>
</evidence>
<feature type="transmembrane region" description="Helical" evidence="9">
    <location>
        <begin position="142"/>
        <end position="159"/>
    </location>
</feature>
<organism evidence="10 11">
    <name type="scientific">Variovorax ureilyticus</name>
    <dbReference type="NCBI Taxonomy" id="1836198"/>
    <lineage>
        <taxon>Bacteria</taxon>
        <taxon>Pseudomonadati</taxon>
        <taxon>Pseudomonadota</taxon>
        <taxon>Betaproteobacteria</taxon>
        <taxon>Burkholderiales</taxon>
        <taxon>Comamonadaceae</taxon>
        <taxon>Variovorax</taxon>
    </lineage>
</organism>
<evidence type="ECO:0000256" key="6">
    <source>
        <dbReference type="ARBA" id="ARBA00022989"/>
    </source>
</evidence>
<dbReference type="Pfam" id="PF02653">
    <property type="entry name" value="BPD_transp_2"/>
    <property type="match status" value="1"/>
</dbReference>
<dbReference type="InterPro" id="IPR001851">
    <property type="entry name" value="ABC_transp_permease"/>
</dbReference>
<gene>
    <name evidence="10" type="ORF">WKW77_07340</name>
</gene>
<name>A0ABU8VB45_9BURK</name>
<evidence type="ECO:0000256" key="2">
    <source>
        <dbReference type="ARBA" id="ARBA00022448"/>
    </source>
</evidence>
<evidence type="ECO:0000256" key="8">
    <source>
        <dbReference type="ARBA" id="ARBA00037998"/>
    </source>
</evidence>
<evidence type="ECO:0000313" key="11">
    <source>
        <dbReference type="Proteomes" id="UP001365846"/>
    </source>
</evidence>
<keyword evidence="2" id="KW-0813">Transport</keyword>
<feature type="transmembrane region" description="Helical" evidence="9">
    <location>
        <begin position="66"/>
        <end position="85"/>
    </location>
</feature>
<comment type="similarity">
    <text evidence="8">Belongs to the binding-protein-dependent transport system permease family. LivHM subfamily.</text>
</comment>
<feature type="transmembrane region" description="Helical" evidence="9">
    <location>
        <begin position="97"/>
        <end position="122"/>
    </location>
</feature>
<evidence type="ECO:0000313" key="10">
    <source>
        <dbReference type="EMBL" id="MEJ8810878.1"/>
    </source>
</evidence>
<protein>
    <submittedName>
        <fullName evidence="10">Branched-chain amino acid ABC transporter permease</fullName>
    </submittedName>
</protein>
<evidence type="ECO:0000256" key="5">
    <source>
        <dbReference type="ARBA" id="ARBA00022970"/>
    </source>
</evidence>
<accession>A0ABU8VB45</accession>
<keyword evidence="7 9" id="KW-0472">Membrane</keyword>
<keyword evidence="4 9" id="KW-0812">Transmembrane</keyword>
<keyword evidence="6 9" id="KW-1133">Transmembrane helix</keyword>
<keyword evidence="5" id="KW-0029">Amino-acid transport</keyword>
<comment type="subcellular location">
    <subcellularLocation>
        <location evidence="1">Cell membrane</location>
        <topology evidence="1">Multi-pass membrane protein</topology>
    </subcellularLocation>
</comment>
<dbReference type="InterPro" id="IPR052157">
    <property type="entry name" value="BCAA_transport_permease"/>
</dbReference>
<reference evidence="10 11" key="1">
    <citation type="submission" date="2024-03" db="EMBL/GenBank/DDBJ databases">
        <title>Novel species of the genus Variovorax.</title>
        <authorList>
            <person name="Liu Q."/>
            <person name="Xin Y.-H."/>
        </authorList>
    </citation>
    <scope>NUCLEOTIDE SEQUENCE [LARGE SCALE GENOMIC DNA]</scope>
    <source>
        <strain evidence="10 11">KACC 18899</strain>
    </source>
</reference>
<keyword evidence="3" id="KW-1003">Cell membrane</keyword>
<feature type="transmembrane region" description="Helical" evidence="9">
    <location>
        <begin position="267"/>
        <end position="284"/>
    </location>
</feature>
<dbReference type="PANTHER" id="PTHR11795:SF452">
    <property type="entry name" value="ABC TRANSPORTER PERMEASE PROTEIN"/>
    <property type="match status" value="1"/>
</dbReference>